<accession>A0A9N9X067</accession>
<protein>
    <submittedName>
        <fullName evidence="6">Uncharacterized protein</fullName>
    </submittedName>
</protein>
<keyword evidence="2" id="KW-0479">Metal-binding</keyword>
<evidence type="ECO:0000256" key="2">
    <source>
        <dbReference type="ARBA" id="ARBA00022723"/>
    </source>
</evidence>
<evidence type="ECO:0000256" key="4">
    <source>
        <dbReference type="ARBA" id="ARBA00038402"/>
    </source>
</evidence>
<keyword evidence="3" id="KW-0862">Zinc</keyword>
<reference evidence="6" key="2">
    <citation type="submission" date="2022-10" db="EMBL/GenBank/DDBJ databases">
        <authorList>
            <consortium name="ENA_rothamsted_submissions"/>
            <consortium name="culmorum"/>
            <person name="King R."/>
        </authorList>
    </citation>
    <scope>NUCLEOTIDE SEQUENCE</scope>
</reference>
<organism evidence="6 7">
    <name type="scientific">Phaedon cochleariae</name>
    <name type="common">Mustard beetle</name>
    <dbReference type="NCBI Taxonomy" id="80249"/>
    <lineage>
        <taxon>Eukaryota</taxon>
        <taxon>Metazoa</taxon>
        <taxon>Ecdysozoa</taxon>
        <taxon>Arthropoda</taxon>
        <taxon>Hexapoda</taxon>
        <taxon>Insecta</taxon>
        <taxon>Pterygota</taxon>
        <taxon>Neoptera</taxon>
        <taxon>Endopterygota</taxon>
        <taxon>Coleoptera</taxon>
        <taxon>Polyphaga</taxon>
        <taxon>Cucujiformia</taxon>
        <taxon>Chrysomeloidea</taxon>
        <taxon>Chrysomelidae</taxon>
        <taxon>Chrysomelinae</taxon>
        <taxon>Chrysomelini</taxon>
        <taxon>Phaedon</taxon>
    </lineage>
</organism>
<evidence type="ECO:0000313" key="6">
    <source>
        <dbReference type="EMBL" id="CAG9813503.1"/>
    </source>
</evidence>
<keyword evidence="7" id="KW-1185">Reference proteome</keyword>
<dbReference type="AlphaFoldDB" id="A0A9N9X067"/>
<evidence type="ECO:0000313" key="7">
    <source>
        <dbReference type="Proteomes" id="UP001153737"/>
    </source>
</evidence>
<dbReference type="Gene3D" id="6.20.50.20">
    <property type="match status" value="1"/>
</dbReference>
<gene>
    <name evidence="6" type="ORF">PHAECO_LOCUS329</name>
</gene>
<name>A0A9N9X067_PHACE</name>
<evidence type="ECO:0000256" key="3">
    <source>
        <dbReference type="ARBA" id="ARBA00022833"/>
    </source>
</evidence>
<dbReference type="OrthoDB" id="128536at2759"/>
<dbReference type="EMBL" id="OU896707">
    <property type="protein sequence ID" value="CAG9813503.1"/>
    <property type="molecule type" value="Genomic_DNA"/>
</dbReference>
<evidence type="ECO:0000256" key="5">
    <source>
        <dbReference type="SAM" id="MobiDB-lite"/>
    </source>
</evidence>
<dbReference type="GO" id="GO:0005655">
    <property type="term" value="C:nucleolar ribonuclease P complex"/>
    <property type="evidence" value="ECO:0007669"/>
    <property type="project" value="TreeGrafter"/>
</dbReference>
<sequence length="176" mass="20330">MSKLRCTGKEGLQRMNYLYQISNMLATNSVAENTASSLNSNLLVNISRKTVQRMEIGLKRTICKSCRCLLLAGINCKIRITKKKLIQTCLKCHKSKILSIENKTYLPWTQQEESIVEVMDFGRSGETQGDNDIHTKRNKNQVESIHSNKENDKHTPMEIRQEEVIMKRNKQEEQET</sequence>
<reference evidence="6" key="1">
    <citation type="submission" date="2022-01" db="EMBL/GenBank/DDBJ databases">
        <authorList>
            <person name="King R."/>
        </authorList>
    </citation>
    <scope>NUCLEOTIDE SEQUENCE</scope>
</reference>
<feature type="compositionally biased region" description="Basic and acidic residues" evidence="5">
    <location>
        <begin position="146"/>
        <end position="176"/>
    </location>
</feature>
<feature type="region of interest" description="Disordered" evidence="5">
    <location>
        <begin position="126"/>
        <end position="176"/>
    </location>
</feature>
<dbReference type="PANTHER" id="PTHR14742:SF0">
    <property type="entry name" value="RIBONUCLEASE P PROTEIN SUBUNIT P21"/>
    <property type="match status" value="1"/>
</dbReference>
<dbReference type="GO" id="GO:0008033">
    <property type="term" value="P:tRNA processing"/>
    <property type="evidence" value="ECO:0007669"/>
    <property type="project" value="UniProtKB-KW"/>
</dbReference>
<dbReference type="Pfam" id="PF04032">
    <property type="entry name" value="Rpr2"/>
    <property type="match status" value="1"/>
</dbReference>
<proteinExistence type="inferred from homology"/>
<keyword evidence="1" id="KW-0819">tRNA processing</keyword>
<dbReference type="InterPro" id="IPR007175">
    <property type="entry name" value="Rpr2/Snm1/Rpp21"/>
</dbReference>
<dbReference type="Proteomes" id="UP001153737">
    <property type="component" value="Chromosome 1"/>
</dbReference>
<comment type="similarity">
    <text evidence="4">Belongs to the eukaryotic/archaeal RNase P protein component 4 family.</text>
</comment>
<dbReference type="GO" id="GO:0046872">
    <property type="term" value="F:metal ion binding"/>
    <property type="evidence" value="ECO:0007669"/>
    <property type="project" value="UniProtKB-KW"/>
</dbReference>
<dbReference type="PANTHER" id="PTHR14742">
    <property type="entry name" value="RIBONUCLEASE P SUBUNIT P21"/>
    <property type="match status" value="1"/>
</dbReference>
<evidence type="ECO:0000256" key="1">
    <source>
        <dbReference type="ARBA" id="ARBA00022694"/>
    </source>
</evidence>